<evidence type="ECO:0000313" key="2">
    <source>
        <dbReference type="EMBL" id="MFC3051041.1"/>
    </source>
</evidence>
<feature type="transmembrane region" description="Helical" evidence="1">
    <location>
        <begin position="95"/>
        <end position="115"/>
    </location>
</feature>
<evidence type="ECO:0000313" key="3">
    <source>
        <dbReference type="Proteomes" id="UP001595444"/>
    </source>
</evidence>
<evidence type="ECO:0000256" key="1">
    <source>
        <dbReference type="SAM" id="Phobius"/>
    </source>
</evidence>
<dbReference type="RefSeq" id="WP_194212134.1">
    <property type="nucleotide sequence ID" value="NZ_CP061205.1"/>
</dbReference>
<proteinExistence type="predicted"/>
<sequence length="257" mass="28392">MAQDPWKVPKTSVEEQRKAIQRLMEEEERRQFHREQPKVLRLAIFLIGMALMLFGLSLAFPLTSSFDPYLVRSLIIVFIFGGAAAFWSRASLVKIIKVAGLWALIIAGISLFYLYRSDLGDRFMASIDPAGVTSTDEGLIVHRSNDGHFWVRARLNGVPLLMMVDTGASNIVLSPEDARKSGFSNGTLSFRESADTAGGKVPFARATATTFVLGDSTYYDVPLTINSAEMSGSLMGMSVLKNFSSVEFRGDTLILRH</sequence>
<dbReference type="InterPro" id="IPR001969">
    <property type="entry name" value="Aspartic_peptidase_AS"/>
</dbReference>
<feature type="transmembrane region" description="Helical" evidence="1">
    <location>
        <begin position="69"/>
        <end position="88"/>
    </location>
</feature>
<dbReference type="GO" id="GO:0008233">
    <property type="term" value="F:peptidase activity"/>
    <property type="evidence" value="ECO:0007669"/>
    <property type="project" value="UniProtKB-KW"/>
</dbReference>
<dbReference type="Proteomes" id="UP001595444">
    <property type="component" value="Unassembled WGS sequence"/>
</dbReference>
<keyword evidence="1" id="KW-0812">Transmembrane</keyword>
<protein>
    <submittedName>
        <fullName evidence="2">TIGR02281 family clan AA aspartic protease</fullName>
    </submittedName>
</protein>
<dbReference type="PROSITE" id="PS00141">
    <property type="entry name" value="ASP_PROTEASE"/>
    <property type="match status" value="1"/>
</dbReference>
<keyword evidence="1" id="KW-1133">Transmembrane helix</keyword>
<accession>A0ABV7D2J8</accession>
<feature type="transmembrane region" description="Helical" evidence="1">
    <location>
        <begin position="39"/>
        <end position="63"/>
    </location>
</feature>
<keyword evidence="2" id="KW-0378">Hydrolase</keyword>
<keyword evidence="2" id="KW-0645">Protease</keyword>
<dbReference type="InterPro" id="IPR021109">
    <property type="entry name" value="Peptidase_aspartic_dom_sf"/>
</dbReference>
<dbReference type="EMBL" id="JBHRSL010000002">
    <property type="protein sequence ID" value="MFC3051041.1"/>
    <property type="molecule type" value="Genomic_DNA"/>
</dbReference>
<dbReference type="NCBIfam" id="TIGR02281">
    <property type="entry name" value="clan_AA_DTGA"/>
    <property type="match status" value="1"/>
</dbReference>
<keyword evidence="3" id="KW-1185">Reference proteome</keyword>
<comment type="caution">
    <text evidence="2">The sequence shown here is derived from an EMBL/GenBank/DDBJ whole genome shotgun (WGS) entry which is preliminary data.</text>
</comment>
<keyword evidence="1" id="KW-0472">Membrane</keyword>
<gene>
    <name evidence="2" type="ORF">ACFOKA_03885</name>
</gene>
<dbReference type="Pfam" id="PF13975">
    <property type="entry name" value="gag-asp_proteas"/>
    <property type="match status" value="1"/>
</dbReference>
<dbReference type="GO" id="GO:0006508">
    <property type="term" value="P:proteolysis"/>
    <property type="evidence" value="ECO:0007669"/>
    <property type="project" value="UniProtKB-KW"/>
</dbReference>
<reference evidence="3" key="1">
    <citation type="journal article" date="2019" name="Int. J. Syst. Evol. Microbiol.">
        <title>The Global Catalogue of Microorganisms (GCM) 10K type strain sequencing project: providing services to taxonomists for standard genome sequencing and annotation.</title>
        <authorList>
            <consortium name="The Broad Institute Genomics Platform"/>
            <consortium name="The Broad Institute Genome Sequencing Center for Infectious Disease"/>
            <person name="Wu L."/>
            <person name="Ma J."/>
        </authorList>
    </citation>
    <scope>NUCLEOTIDE SEQUENCE [LARGE SCALE GENOMIC DNA]</scope>
    <source>
        <strain evidence="3">KCTC 62164</strain>
    </source>
</reference>
<organism evidence="2 3">
    <name type="scientific">Kordiimonas pumila</name>
    <dbReference type="NCBI Taxonomy" id="2161677"/>
    <lineage>
        <taxon>Bacteria</taxon>
        <taxon>Pseudomonadati</taxon>
        <taxon>Pseudomonadota</taxon>
        <taxon>Alphaproteobacteria</taxon>
        <taxon>Kordiimonadales</taxon>
        <taxon>Kordiimonadaceae</taxon>
        <taxon>Kordiimonas</taxon>
    </lineage>
</organism>
<name>A0ABV7D2J8_9PROT</name>
<dbReference type="SUPFAM" id="SSF50630">
    <property type="entry name" value="Acid proteases"/>
    <property type="match status" value="1"/>
</dbReference>
<dbReference type="Gene3D" id="2.40.70.10">
    <property type="entry name" value="Acid Proteases"/>
    <property type="match status" value="1"/>
</dbReference>
<dbReference type="CDD" id="cd05483">
    <property type="entry name" value="retropepsin_like_bacteria"/>
    <property type="match status" value="1"/>
</dbReference>
<dbReference type="InterPro" id="IPR034122">
    <property type="entry name" value="Retropepsin-like_bacterial"/>
</dbReference>
<dbReference type="InterPro" id="IPR011969">
    <property type="entry name" value="Clan_AA_Asp_peptidase_C"/>
</dbReference>